<dbReference type="Proteomes" id="UP000631576">
    <property type="component" value="Unassembled WGS sequence"/>
</dbReference>
<dbReference type="InterPro" id="IPR010144">
    <property type="entry name" value="CRISPR-assoc_prot_Csd1-typ"/>
</dbReference>
<evidence type="ECO:0000313" key="2">
    <source>
        <dbReference type="Proteomes" id="UP000631576"/>
    </source>
</evidence>
<comment type="caution">
    <text evidence="1">The sequence shown here is derived from an EMBL/GenBank/DDBJ whole genome shotgun (WGS) entry which is preliminary data.</text>
</comment>
<name>A0ABR7GAD7_9FIRM</name>
<dbReference type="Pfam" id="PF09709">
    <property type="entry name" value="Cas_Csd1"/>
    <property type="match status" value="1"/>
</dbReference>
<dbReference type="NCBIfam" id="TIGR01863">
    <property type="entry name" value="cas_Csd1"/>
    <property type="match status" value="1"/>
</dbReference>
<accession>A0ABR7GAD7</accession>
<keyword evidence="2" id="KW-1185">Reference proteome</keyword>
<protein>
    <submittedName>
        <fullName evidence="1">Type I-C CRISPR-associated protein Cas8c/Csd1</fullName>
    </submittedName>
</protein>
<sequence length="649" mass="75874">MSWINELIELYEKNSDKIGVIEYRRDIPYVLLPPFHTTVTAQITVTIDQDGNFVRAEQVDQNDKLTIIPVTEKSGSRTAGKEPHPLCDNLRYLAGDYKKYYKDDGVCSELYISQLEEWVESDYCHEKVRAVYEYLKKSTLIQDLVAHKIIKLNEENQIDEKENIQGIPQPKAFVRFIIRSFDEKIYQETPDECWKDRTLQECYIEYVRSQEKEKGICYLTGNMESISYLHSKKIRNEGDGAKLISANDSQNFTYRGRFTSKEEAFAVGNETSQKAHNALKWIIRKQGTFFDTMTIVTWESNQLNMPKWERDTEAIVSEYEREGVENAEDDWEDDWSTDEIVSDGNPITADKFYKALRGYGKKIDNTSNMILLAFDAATPGRIALIENKELNSARYLKNIEKWHNDCNWIHTKWKDGERIQFAGMVGVKDIADILYGIENKGTVSIVDANGKKLYAQVAQRLLPCIWNGTRVPYDYVMLAVSKASNPLAYKERRNWERVLTLACSFVKKDKKDRYKEEWNVALDKTSKDRNYLYGRLLAVADKVEYSTYDEKDSGRITNAKRYMSAFAQRPFETWEVIEKNIQSYMPKLKIAERIFYENLLHEIYHKFNIEKFEDNSKLNGLFLLGFHSQAYDLKLKKEKSEEKEERSEE</sequence>
<proteinExistence type="predicted"/>
<gene>
    <name evidence="1" type="primary">cas8c</name>
    <name evidence="1" type="ORF">H8S40_12765</name>
</gene>
<reference evidence="1 2" key="1">
    <citation type="submission" date="2020-08" db="EMBL/GenBank/DDBJ databases">
        <title>Genome public.</title>
        <authorList>
            <person name="Liu C."/>
            <person name="Sun Q."/>
        </authorList>
    </citation>
    <scope>NUCLEOTIDE SEQUENCE [LARGE SCALE GENOMIC DNA]</scope>
    <source>
        <strain evidence="1 2">NSJ-13</strain>
    </source>
</reference>
<evidence type="ECO:0000313" key="1">
    <source>
        <dbReference type="EMBL" id="MBC5684399.1"/>
    </source>
</evidence>
<dbReference type="EMBL" id="JACOPE010000001">
    <property type="protein sequence ID" value="MBC5684399.1"/>
    <property type="molecule type" value="Genomic_DNA"/>
</dbReference>
<organism evidence="1 2">
    <name type="scientific">Ruminococcus hominis</name>
    <dbReference type="NCBI Taxonomy" id="2763065"/>
    <lineage>
        <taxon>Bacteria</taxon>
        <taxon>Bacillati</taxon>
        <taxon>Bacillota</taxon>
        <taxon>Clostridia</taxon>
        <taxon>Eubacteriales</taxon>
        <taxon>Oscillospiraceae</taxon>
        <taxon>Ruminococcus</taxon>
    </lineage>
</organism>
<dbReference type="RefSeq" id="WP_186865370.1">
    <property type="nucleotide sequence ID" value="NZ_JACOPE010000001.1"/>
</dbReference>